<dbReference type="InterPro" id="IPR029063">
    <property type="entry name" value="SAM-dependent_MTases_sf"/>
</dbReference>
<gene>
    <name evidence="1" type="ORF">FHW14_003721</name>
</gene>
<dbReference type="SUPFAM" id="SSF53335">
    <property type="entry name" value="S-adenosyl-L-methionine-dependent methyltransferases"/>
    <property type="match status" value="1"/>
</dbReference>
<sequence>MTDFLCAVEASGRRVMRISANDAGGAPGLVVDPIHYAAEESAVSGGLGLAASAEVISLHQIGSIRHRVTSRTVAAADRLMTAVNALSDRASRELALAYVCDQLSGSPQRLAAFEGEEADVTVWPAHFALDGKDTLIDVGSADGGALMSLQFAGTEPDRYVAFEVDPTLAQILEGRISHGRQKSADAVRLLPLSRATRELEMILIPGTGASHVGIEEHDRTLDWTGCRTLRMTASTLDQEFTNPVRGMLCIDAEGHDLDVISGGSRLLKASRLIVSVAVYHQADDLGSVYESLSASLIDYCYFLRRLGNNGLSAEQRFASRYLDVHLVAVPIERCLAHSRHKVGSSPS</sequence>
<comment type="caution">
    <text evidence="1">The sequence shown here is derived from an EMBL/GenBank/DDBJ whole genome shotgun (WGS) entry which is preliminary data.</text>
</comment>
<dbReference type="RefSeq" id="WP_184511468.1">
    <property type="nucleotide sequence ID" value="NZ_JACHVT010000017.1"/>
</dbReference>
<evidence type="ECO:0000313" key="1">
    <source>
        <dbReference type="EMBL" id="MBB2988526.1"/>
    </source>
</evidence>
<proteinExistence type="predicted"/>
<dbReference type="EMBL" id="JACHVT010000017">
    <property type="protein sequence ID" value="MBB2988526.1"/>
    <property type="molecule type" value="Genomic_DNA"/>
</dbReference>
<evidence type="ECO:0000313" key="2">
    <source>
        <dbReference type="Proteomes" id="UP000590811"/>
    </source>
</evidence>
<keyword evidence="1" id="KW-0489">Methyltransferase</keyword>
<dbReference type="GO" id="GO:0032259">
    <property type="term" value="P:methylation"/>
    <property type="evidence" value="ECO:0007669"/>
    <property type="project" value="UniProtKB-KW"/>
</dbReference>
<reference evidence="1 2" key="1">
    <citation type="submission" date="2020-08" db="EMBL/GenBank/DDBJ databases">
        <title>Genomic Encyclopedia of Type Strains, Phase IV (KMG-V): Genome sequencing to study the core and pangenomes of soil and plant-associated prokaryotes.</title>
        <authorList>
            <person name="Whitman W."/>
        </authorList>
    </citation>
    <scope>NUCLEOTIDE SEQUENCE [LARGE SCALE GENOMIC DNA]</scope>
    <source>
        <strain evidence="1 2">B3ACCR2</strain>
    </source>
</reference>
<accession>A0A839Q2N4</accession>
<dbReference type="GO" id="GO:0008168">
    <property type="term" value="F:methyltransferase activity"/>
    <property type="evidence" value="ECO:0007669"/>
    <property type="project" value="UniProtKB-KW"/>
</dbReference>
<dbReference type="AlphaFoldDB" id="A0A839Q2N4"/>
<keyword evidence="1" id="KW-0808">Transferase</keyword>
<dbReference type="Proteomes" id="UP000590811">
    <property type="component" value="Unassembled WGS sequence"/>
</dbReference>
<organism evidence="1 2">
    <name type="scientific">Terracoccus luteus</name>
    <dbReference type="NCBI Taxonomy" id="53356"/>
    <lineage>
        <taxon>Bacteria</taxon>
        <taxon>Bacillati</taxon>
        <taxon>Actinomycetota</taxon>
        <taxon>Actinomycetes</taxon>
        <taxon>Micrococcales</taxon>
        <taxon>Intrasporangiaceae</taxon>
        <taxon>Terracoccus</taxon>
    </lineage>
</organism>
<protein>
    <submittedName>
        <fullName evidence="1">FkbM family methyltransferase</fullName>
    </submittedName>
</protein>
<dbReference type="Gene3D" id="3.40.50.150">
    <property type="entry name" value="Vaccinia Virus protein VP39"/>
    <property type="match status" value="1"/>
</dbReference>
<name>A0A839Q2N4_9MICO</name>